<feature type="compositionally biased region" description="Low complexity" evidence="1">
    <location>
        <begin position="82"/>
        <end position="92"/>
    </location>
</feature>
<dbReference type="GeneID" id="17255903"/>
<dbReference type="RefSeq" id="XP_005762212.1">
    <property type="nucleotide sequence ID" value="XM_005762155.1"/>
</dbReference>
<feature type="compositionally biased region" description="Low complexity" evidence="1">
    <location>
        <begin position="104"/>
        <end position="115"/>
    </location>
</feature>
<dbReference type="KEGG" id="ehx:EMIHUDRAFT_438025"/>
<feature type="region of interest" description="Disordered" evidence="1">
    <location>
        <begin position="73"/>
        <end position="92"/>
    </location>
</feature>
<proteinExistence type="predicted"/>
<dbReference type="AlphaFoldDB" id="A0A0D3IEU8"/>
<protein>
    <submittedName>
        <fullName evidence="2">Uncharacterized protein</fullName>
    </submittedName>
</protein>
<feature type="region of interest" description="Disordered" evidence="1">
    <location>
        <begin position="104"/>
        <end position="135"/>
    </location>
</feature>
<sequence>RVSRCRSRPFCWRCCCCRCANPGIARATQRTIQKWLGYAEVRFHDTPIASAEFAPSGRASTVQSTDEEAAILPREDKHTPRAAAPQQGASAAAEKLSAAINAAIGSESDSGGSRSSDSDDEGEGGEGEEVEGSVVVPVLSPVLVDGPGETRPLTVVYRLQVGRPSGKGAASAARYEQRAFRVNAHLTVEHDEPTLTFVDEPVEGVELPAEAPGDKCRDTTA</sequence>
<evidence type="ECO:0000313" key="3">
    <source>
        <dbReference type="Proteomes" id="UP000013827"/>
    </source>
</evidence>
<dbReference type="EnsemblProtists" id="EOD09783">
    <property type="protein sequence ID" value="EOD09783"/>
    <property type="gene ID" value="EMIHUDRAFT_438025"/>
</dbReference>
<organism evidence="2 3">
    <name type="scientific">Emiliania huxleyi (strain CCMP1516)</name>
    <dbReference type="NCBI Taxonomy" id="280463"/>
    <lineage>
        <taxon>Eukaryota</taxon>
        <taxon>Haptista</taxon>
        <taxon>Haptophyta</taxon>
        <taxon>Prymnesiophyceae</taxon>
        <taxon>Isochrysidales</taxon>
        <taxon>Noelaerhabdaceae</taxon>
        <taxon>Emiliania</taxon>
    </lineage>
</organism>
<name>A0A0D3IEU8_EMIH1</name>
<feature type="compositionally biased region" description="Acidic residues" evidence="1">
    <location>
        <begin position="118"/>
        <end position="131"/>
    </location>
</feature>
<evidence type="ECO:0000313" key="2">
    <source>
        <dbReference type="EnsemblProtists" id="EOD09783"/>
    </source>
</evidence>
<dbReference type="HOGENOM" id="CLU_1253487_0_0_1"/>
<accession>A0A0D3IEU8</accession>
<evidence type="ECO:0000256" key="1">
    <source>
        <dbReference type="SAM" id="MobiDB-lite"/>
    </source>
</evidence>
<dbReference type="PaxDb" id="2903-EOD09783"/>
<dbReference type="Proteomes" id="UP000013827">
    <property type="component" value="Unassembled WGS sequence"/>
</dbReference>
<keyword evidence="3" id="KW-1185">Reference proteome</keyword>
<reference evidence="2" key="2">
    <citation type="submission" date="2024-10" db="UniProtKB">
        <authorList>
            <consortium name="EnsemblProtists"/>
        </authorList>
    </citation>
    <scope>IDENTIFICATION</scope>
</reference>
<reference evidence="3" key="1">
    <citation type="journal article" date="2013" name="Nature">
        <title>Pan genome of the phytoplankton Emiliania underpins its global distribution.</title>
        <authorList>
            <person name="Read B.A."/>
            <person name="Kegel J."/>
            <person name="Klute M.J."/>
            <person name="Kuo A."/>
            <person name="Lefebvre S.C."/>
            <person name="Maumus F."/>
            <person name="Mayer C."/>
            <person name="Miller J."/>
            <person name="Monier A."/>
            <person name="Salamov A."/>
            <person name="Young J."/>
            <person name="Aguilar M."/>
            <person name="Claverie J.M."/>
            <person name="Frickenhaus S."/>
            <person name="Gonzalez K."/>
            <person name="Herman E.K."/>
            <person name="Lin Y.C."/>
            <person name="Napier J."/>
            <person name="Ogata H."/>
            <person name="Sarno A.F."/>
            <person name="Shmutz J."/>
            <person name="Schroeder D."/>
            <person name="de Vargas C."/>
            <person name="Verret F."/>
            <person name="von Dassow P."/>
            <person name="Valentin K."/>
            <person name="Van de Peer Y."/>
            <person name="Wheeler G."/>
            <person name="Dacks J.B."/>
            <person name="Delwiche C.F."/>
            <person name="Dyhrman S.T."/>
            <person name="Glockner G."/>
            <person name="John U."/>
            <person name="Richards T."/>
            <person name="Worden A.Z."/>
            <person name="Zhang X."/>
            <person name="Grigoriev I.V."/>
            <person name="Allen A.E."/>
            <person name="Bidle K."/>
            <person name="Borodovsky M."/>
            <person name="Bowler C."/>
            <person name="Brownlee C."/>
            <person name="Cock J.M."/>
            <person name="Elias M."/>
            <person name="Gladyshev V.N."/>
            <person name="Groth M."/>
            <person name="Guda C."/>
            <person name="Hadaegh A."/>
            <person name="Iglesias-Rodriguez M.D."/>
            <person name="Jenkins J."/>
            <person name="Jones B.M."/>
            <person name="Lawson T."/>
            <person name="Leese F."/>
            <person name="Lindquist E."/>
            <person name="Lobanov A."/>
            <person name="Lomsadze A."/>
            <person name="Malik S.B."/>
            <person name="Marsh M.E."/>
            <person name="Mackinder L."/>
            <person name="Mock T."/>
            <person name="Mueller-Roeber B."/>
            <person name="Pagarete A."/>
            <person name="Parker M."/>
            <person name="Probert I."/>
            <person name="Quesneville H."/>
            <person name="Raines C."/>
            <person name="Rensing S.A."/>
            <person name="Riano-Pachon D.M."/>
            <person name="Richier S."/>
            <person name="Rokitta S."/>
            <person name="Shiraiwa Y."/>
            <person name="Soanes D.M."/>
            <person name="van der Giezen M."/>
            <person name="Wahlund T.M."/>
            <person name="Williams B."/>
            <person name="Wilson W."/>
            <person name="Wolfe G."/>
            <person name="Wurch L.L."/>
        </authorList>
    </citation>
    <scope>NUCLEOTIDE SEQUENCE</scope>
</reference>